<protein>
    <recommendedName>
        <fullName evidence="3">Protein UBASH3A-like protein</fullName>
    </recommendedName>
</protein>
<dbReference type="CDD" id="cd07067">
    <property type="entry name" value="HP_PGM_like"/>
    <property type="match status" value="1"/>
</dbReference>
<name>A0AA38I3E1_9CUCU</name>
<evidence type="ECO:0000313" key="1">
    <source>
        <dbReference type="EMBL" id="KAJ3648285.1"/>
    </source>
</evidence>
<dbReference type="PANTHER" id="PTHR16469">
    <property type="entry name" value="UBIQUITIN-ASSOCIATED AND SH3 DOMAIN-CONTAINING BA-RELATED"/>
    <property type="match status" value="1"/>
</dbReference>
<comment type="caution">
    <text evidence="1">The sequence shown here is derived from an EMBL/GenBank/DDBJ whole genome shotgun (WGS) entry which is preliminary data.</text>
</comment>
<gene>
    <name evidence="1" type="ORF">Zmor_020099</name>
</gene>
<dbReference type="SUPFAM" id="SSF53254">
    <property type="entry name" value="Phosphoglycerate mutase-like"/>
    <property type="match status" value="1"/>
</dbReference>
<sequence>MRHGERLDYAFGDWISQCFDKNGNYCPTNLNMPDSVPKRSQGPSAYIKDSPLTKMGIFQAQLTGEAFVKEHLEVSDVYCSPSLRCIQTCDAFLKGCNKNNEIKIKVEPGLFEWWAFHTNALPIWLTPEEMVEYGYNIDLNYKPYGSYKIPSEEETCDAYYSRSFSLTLDLLRTHPEGNILFVGHATTLEACTRQLLGQKPRNIWNMKNIIKSIPYCAIIDVNKTKSGEWEMKPSLHQLTHTSNLVFDYDRLL</sequence>
<dbReference type="Proteomes" id="UP001168821">
    <property type="component" value="Unassembled WGS sequence"/>
</dbReference>
<proteinExistence type="predicted"/>
<dbReference type="GO" id="GO:0016791">
    <property type="term" value="F:phosphatase activity"/>
    <property type="evidence" value="ECO:0007669"/>
    <property type="project" value="UniProtKB-ARBA"/>
</dbReference>
<dbReference type="AlphaFoldDB" id="A0AA38I3E1"/>
<dbReference type="EMBL" id="JALNTZ010000006">
    <property type="protein sequence ID" value="KAJ3648285.1"/>
    <property type="molecule type" value="Genomic_DNA"/>
</dbReference>
<evidence type="ECO:0008006" key="3">
    <source>
        <dbReference type="Google" id="ProtNLM"/>
    </source>
</evidence>
<dbReference type="InterPro" id="IPR013078">
    <property type="entry name" value="His_Pase_superF_clade-1"/>
</dbReference>
<organism evidence="1 2">
    <name type="scientific">Zophobas morio</name>
    <dbReference type="NCBI Taxonomy" id="2755281"/>
    <lineage>
        <taxon>Eukaryota</taxon>
        <taxon>Metazoa</taxon>
        <taxon>Ecdysozoa</taxon>
        <taxon>Arthropoda</taxon>
        <taxon>Hexapoda</taxon>
        <taxon>Insecta</taxon>
        <taxon>Pterygota</taxon>
        <taxon>Neoptera</taxon>
        <taxon>Endopterygota</taxon>
        <taxon>Coleoptera</taxon>
        <taxon>Polyphaga</taxon>
        <taxon>Cucujiformia</taxon>
        <taxon>Tenebrionidae</taxon>
        <taxon>Zophobas</taxon>
    </lineage>
</organism>
<dbReference type="Pfam" id="PF00300">
    <property type="entry name" value="His_Phos_1"/>
    <property type="match status" value="1"/>
</dbReference>
<reference evidence="1" key="1">
    <citation type="journal article" date="2023" name="G3 (Bethesda)">
        <title>Whole genome assemblies of Zophobas morio and Tenebrio molitor.</title>
        <authorList>
            <person name="Kaur S."/>
            <person name="Stinson S.A."/>
            <person name="diCenzo G.C."/>
        </authorList>
    </citation>
    <scope>NUCLEOTIDE SEQUENCE</scope>
    <source>
        <strain evidence="1">QUZm001</strain>
    </source>
</reference>
<evidence type="ECO:0000313" key="2">
    <source>
        <dbReference type="Proteomes" id="UP001168821"/>
    </source>
</evidence>
<dbReference type="Gene3D" id="3.40.50.1240">
    <property type="entry name" value="Phosphoglycerate mutase-like"/>
    <property type="match status" value="1"/>
</dbReference>
<dbReference type="PANTHER" id="PTHR16469:SF27">
    <property type="entry name" value="UBIQUITIN-ASSOCIATED AND SH3 DOMAIN-CONTAINING BA-RELATED"/>
    <property type="match status" value="1"/>
</dbReference>
<dbReference type="InterPro" id="IPR051710">
    <property type="entry name" value="Phosphatase_SH3-domain"/>
</dbReference>
<keyword evidence="2" id="KW-1185">Reference proteome</keyword>
<accession>A0AA38I3E1</accession>
<dbReference type="InterPro" id="IPR029033">
    <property type="entry name" value="His_PPase_superfam"/>
</dbReference>